<feature type="compositionally biased region" description="Polar residues" evidence="9">
    <location>
        <begin position="124"/>
        <end position="139"/>
    </location>
</feature>
<dbReference type="SUPFAM" id="SSF81321">
    <property type="entry name" value="Family A G protein-coupled receptor-like"/>
    <property type="match status" value="1"/>
</dbReference>
<evidence type="ECO:0000256" key="6">
    <source>
        <dbReference type="ARBA" id="ARBA00023136"/>
    </source>
</evidence>
<dbReference type="PANTHER" id="PTHR24243:SF208">
    <property type="entry name" value="PYROKININ-1 RECEPTOR"/>
    <property type="match status" value="1"/>
</dbReference>
<reference evidence="13" key="1">
    <citation type="submission" date="2025-08" db="UniProtKB">
        <authorList>
            <consortium name="RefSeq"/>
        </authorList>
    </citation>
    <scope>IDENTIFICATION</scope>
    <source>
        <tissue evidence="13">Whole Larva</tissue>
    </source>
</reference>
<feature type="region of interest" description="Disordered" evidence="9">
    <location>
        <begin position="102"/>
        <end position="144"/>
    </location>
</feature>
<keyword evidence="7" id="KW-0675">Receptor</keyword>
<proteinExistence type="inferred from homology"/>
<keyword evidence="4 10" id="KW-1133">Transmembrane helix</keyword>
<evidence type="ECO:0000259" key="11">
    <source>
        <dbReference type="PROSITE" id="PS50262"/>
    </source>
</evidence>
<dbReference type="RefSeq" id="XP_017771195.1">
    <property type="nucleotide sequence ID" value="XM_017915706.1"/>
</dbReference>
<keyword evidence="12" id="KW-1185">Reference proteome</keyword>
<dbReference type="InterPro" id="IPR017452">
    <property type="entry name" value="GPCR_Rhodpsn_7TM"/>
</dbReference>
<evidence type="ECO:0000256" key="2">
    <source>
        <dbReference type="ARBA" id="ARBA00010663"/>
    </source>
</evidence>
<dbReference type="PRINTS" id="PR00237">
    <property type="entry name" value="GPCRRHODOPSN"/>
</dbReference>
<feature type="non-terminal residue" evidence="13">
    <location>
        <position position="1"/>
    </location>
</feature>
<dbReference type="InterPro" id="IPR000276">
    <property type="entry name" value="GPCR_Rhodpsn"/>
</dbReference>
<evidence type="ECO:0000256" key="3">
    <source>
        <dbReference type="ARBA" id="ARBA00022692"/>
    </source>
</evidence>
<dbReference type="GeneID" id="108558708"/>
<keyword evidence="5" id="KW-0297">G-protein coupled receptor</keyword>
<evidence type="ECO:0000313" key="13">
    <source>
        <dbReference type="RefSeq" id="XP_017771195.1"/>
    </source>
</evidence>
<evidence type="ECO:0000256" key="7">
    <source>
        <dbReference type="ARBA" id="ARBA00023170"/>
    </source>
</evidence>
<evidence type="ECO:0000313" key="12">
    <source>
        <dbReference type="Proteomes" id="UP000695000"/>
    </source>
</evidence>
<dbReference type="PANTHER" id="PTHR24243">
    <property type="entry name" value="G-PROTEIN COUPLED RECEPTOR"/>
    <property type="match status" value="1"/>
</dbReference>
<evidence type="ECO:0000256" key="1">
    <source>
        <dbReference type="ARBA" id="ARBA00004141"/>
    </source>
</evidence>
<sequence length="259" mass="29400">KRRIVGFVAVAVVVAFFICWAPFHAQRLVATHVSFPSNADDRIKYLKIYEVVTYISGVLYFVSTTINPLLYNIMSNKFRDAFKETFARCCRLNTGKQRTYSVLSRSRSSAPRATESNESRDEASSVQTHTSITHKSSIDSGLGMHITTKRPRKIEFPNRSEVSITMMPLTNLTHISPSTKLVAVHVKHAPEPNWRFLEFFRCLGSKRQEPASPEFRVRTKETRLSADSFDISNSSLKEVEAALLKDELTTYMNKPSSIN</sequence>
<evidence type="ECO:0000256" key="5">
    <source>
        <dbReference type="ARBA" id="ARBA00023040"/>
    </source>
</evidence>
<organism evidence="12 13">
    <name type="scientific">Nicrophorus vespilloides</name>
    <name type="common">Boreal carrion beetle</name>
    <dbReference type="NCBI Taxonomy" id="110193"/>
    <lineage>
        <taxon>Eukaryota</taxon>
        <taxon>Metazoa</taxon>
        <taxon>Ecdysozoa</taxon>
        <taxon>Arthropoda</taxon>
        <taxon>Hexapoda</taxon>
        <taxon>Insecta</taxon>
        <taxon>Pterygota</taxon>
        <taxon>Neoptera</taxon>
        <taxon>Endopterygota</taxon>
        <taxon>Coleoptera</taxon>
        <taxon>Polyphaga</taxon>
        <taxon>Staphyliniformia</taxon>
        <taxon>Silphidae</taxon>
        <taxon>Nicrophorinae</taxon>
        <taxon>Nicrophorus</taxon>
    </lineage>
</organism>
<comment type="subcellular location">
    <subcellularLocation>
        <location evidence="1">Membrane</location>
        <topology evidence="1">Multi-pass membrane protein</topology>
    </subcellularLocation>
</comment>
<dbReference type="Proteomes" id="UP000695000">
    <property type="component" value="Unplaced"/>
</dbReference>
<feature type="domain" description="G-protein coupled receptors family 1 profile" evidence="11">
    <location>
        <begin position="1"/>
        <end position="71"/>
    </location>
</feature>
<dbReference type="PROSITE" id="PS50262">
    <property type="entry name" value="G_PROTEIN_RECEP_F1_2"/>
    <property type="match status" value="1"/>
</dbReference>
<keyword evidence="6 10" id="KW-0472">Membrane</keyword>
<keyword evidence="3 10" id="KW-0812">Transmembrane</keyword>
<evidence type="ECO:0000256" key="10">
    <source>
        <dbReference type="SAM" id="Phobius"/>
    </source>
</evidence>
<name>A0ABM1M9E5_NICVS</name>
<keyword evidence="8" id="KW-0807">Transducer</keyword>
<evidence type="ECO:0000256" key="4">
    <source>
        <dbReference type="ARBA" id="ARBA00022989"/>
    </source>
</evidence>
<gene>
    <name evidence="13" type="primary">LOC108558708</name>
</gene>
<protein>
    <submittedName>
        <fullName evidence="13">Neuropeptides capa receptor-like</fullName>
    </submittedName>
</protein>
<feature type="compositionally biased region" description="Polar residues" evidence="9">
    <location>
        <begin position="102"/>
        <end position="114"/>
    </location>
</feature>
<evidence type="ECO:0000256" key="8">
    <source>
        <dbReference type="ARBA" id="ARBA00023224"/>
    </source>
</evidence>
<comment type="similarity">
    <text evidence="2">Belongs to the G-protein coupled receptor 1 family.</text>
</comment>
<feature type="transmembrane region" description="Helical" evidence="10">
    <location>
        <begin position="51"/>
        <end position="73"/>
    </location>
</feature>
<dbReference type="Gene3D" id="1.20.1070.10">
    <property type="entry name" value="Rhodopsin 7-helix transmembrane proteins"/>
    <property type="match status" value="1"/>
</dbReference>
<evidence type="ECO:0000256" key="9">
    <source>
        <dbReference type="SAM" id="MobiDB-lite"/>
    </source>
</evidence>
<accession>A0ABM1M9E5</accession>